<feature type="compositionally biased region" description="Low complexity" evidence="8">
    <location>
        <begin position="612"/>
        <end position="629"/>
    </location>
</feature>
<keyword evidence="5" id="KW-0238">DNA-binding</keyword>
<evidence type="ECO:0000313" key="10">
    <source>
        <dbReference type="EMBL" id="USP76123.1"/>
    </source>
</evidence>
<evidence type="ECO:0000256" key="3">
    <source>
        <dbReference type="ARBA" id="ARBA00022833"/>
    </source>
</evidence>
<dbReference type="AlphaFoldDB" id="A0A9Q8Z8B4"/>
<dbReference type="GO" id="GO:0045944">
    <property type="term" value="P:positive regulation of transcription by RNA polymerase II"/>
    <property type="evidence" value="ECO:0007669"/>
    <property type="project" value="TreeGrafter"/>
</dbReference>
<feature type="region of interest" description="Disordered" evidence="8">
    <location>
        <begin position="82"/>
        <end position="113"/>
    </location>
</feature>
<dbReference type="SMART" id="SM00066">
    <property type="entry name" value="GAL4"/>
    <property type="match status" value="1"/>
</dbReference>
<dbReference type="OrthoDB" id="5319458at2759"/>
<evidence type="ECO:0000256" key="8">
    <source>
        <dbReference type="SAM" id="MobiDB-lite"/>
    </source>
</evidence>
<comment type="subcellular location">
    <subcellularLocation>
        <location evidence="1">Nucleus</location>
    </subcellularLocation>
</comment>
<name>A0A9Q8Z8B4_CURCL</name>
<dbReference type="SUPFAM" id="SSF57701">
    <property type="entry name" value="Zn2/Cys6 DNA-binding domain"/>
    <property type="match status" value="1"/>
</dbReference>
<feature type="compositionally biased region" description="Polar residues" evidence="8">
    <location>
        <begin position="746"/>
        <end position="758"/>
    </location>
</feature>
<evidence type="ECO:0000256" key="6">
    <source>
        <dbReference type="ARBA" id="ARBA00023163"/>
    </source>
</evidence>
<dbReference type="SMART" id="SM00906">
    <property type="entry name" value="Fungal_trans"/>
    <property type="match status" value="1"/>
</dbReference>
<reference evidence="10" key="1">
    <citation type="submission" date="2021-12" db="EMBL/GenBank/DDBJ databases">
        <title>Curvularia clavata genome.</title>
        <authorList>
            <person name="Cao Y."/>
        </authorList>
    </citation>
    <scope>NUCLEOTIDE SEQUENCE</scope>
    <source>
        <strain evidence="10">Yc1106</strain>
    </source>
</reference>
<organism evidence="10 11">
    <name type="scientific">Curvularia clavata</name>
    <dbReference type="NCBI Taxonomy" id="95742"/>
    <lineage>
        <taxon>Eukaryota</taxon>
        <taxon>Fungi</taxon>
        <taxon>Dikarya</taxon>
        <taxon>Ascomycota</taxon>
        <taxon>Pezizomycotina</taxon>
        <taxon>Dothideomycetes</taxon>
        <taxon>Pleosporomycetidae</taxon>
        <taxon>Pleosporales</taxon>
        <taxon>Pleosporineae</taxon>
        <taxon>Pleosporaceae</taxon>
        <taxon>Curvularia</taxon>
    </lineage>
</organism>
<dbReference type="InterPro" id="IPR007219">
    <property type="entry name" value="XnlR_reg_dom"/>
</dbReference>
<feature type="region of interest" description="Disordered" evidence="8">
    <location>
        <begin position="527"/>
        <end position="561"/>
    </location>
</feature>
<evidence type="ECO:0000313" key="11">
    <source>
        <dbReference type="Proteomes" id="UP001056012"/>
    </source>
</evidence>
<keyword evidence="2" id="KW-0479">Metal-binding</keyword>
<dbReference type="InterPro" id="IPR052202">
    <property type="entry name" value="Yeast_MetPath_Reg"/>
</dbReference>
<keyword evidence="3" id="KW-0862">Zinc</keyword>
<feature type="domain" description="Zn(2)-C6 fungal-type" evidence="9">
    <location>
        <begin position="16"/>
        <end position="48"/>
    </location>
</feature>
<protein>
    <recommendedName>
        <fullName evidence="9">Zn(2)-C6 fungal-type domain-containing protein</fullName>
    </recommendedName>
</protein>
<feature type="compositionally biased region" description="Polar residues" evidence="8">
    <location>
        <begin position="780"/>
        <end position="796"/>
    </location>
</feature>
<dbReference type="InterPro" id="IPR001138">
    <property type="entry name" value="Zn2Cys6_DnaBD"/>
</dbReference>
<dbReference type="GO" id="GO:0008270">
    <property type="term" value="F:zinc ion binding"/>
    <property type="evidence" value="ECO:0007669"/>
    <property type="project" value="InterPro"/>
</dbReference>
<feature type="compositionally biased region" description="Low complexity" evidence="8">
    <location>
        <begin position="641"/>
        <end position="658"/>
    </location>
</feature>
<evidence type="ECO:0000256" key="4">
    <source>
        <dbReference type="ARBA" id="ARBA00023015"/>
    </source>
</evidence>
<keyword evidence="6" id="KW-0804">Transcription</keyword>
<proteinExistence type="predicted"/>
<keyword evidence="4" id="KW-0805">Transcription regulation</keyword>
<dbReference type="Pfam" id="PF04082">
    <property type="entry name" value="Fungal_trans"/>
    <property type="match status" value="1"/>
</dbReference>
<keyword evidence="7" id="KW-0539">Nucleus</keyword>
<dbReference type="GO" id="GO:0043565">
    <property type="term" value="F:sequence-specific DNA binding"/>
    <property type="evidence" value="ECO:0007669"/>
    <property type="project" value="TreeGrafter"/>
</dbReference>
<dbReference type="Proteomes" id="UP001056012">
    <property type="component" value="Chromosome 2"/>
</dbReference>
<keyword evidence="11" id="KW-1185">Reference proteome</keyword>
<dbReference type="GO" id="GO:0006351">
    <property type="term" value="P:DNA-templated transcription"/>
    <property type="evidence" value="ECO:0007669"/>
    <property type="project" value="InterPro"/>
</dbReference>
<evidence type="ECO:0000259" key="9">
    <source>
        <dbReference type="PROSITE" id="PS50048"/>
    </source>
</evidence>
<dbReference type="CDD" id="cd00067">
    <property type="entry name" value="GAL4"/>
    <property type="match status" value="1"/>
</dbReference>
<evidence type="ECO:0000256" key="7">
    <source>
        <dbReference type="ARBA" id="ARBA00023242"/>
    </source>
</evidence>
<dbReference type="PANTHER" id="PTHR47782:SF2">
    <property type="entry name" value="TRANSCRIPTION FACTOR, PUTATIVE (AFU_ORTHOLOGUE AFUA_4G12570)-RELATED"/>
    <property type="match status" value="1"/>
</dbReference>
<dbReference type="PROSITE" id="PS50048">
    <property type="entry name" value="ZN2_CY6_FUNGAL_2"/>
    <property type="match status" value="1"/>
</dbReference>
<sequence>MVLETPLLRVSRPVAACSRCRAAKVKCDGKLPACTACEKSNRASECSSTNDQFARGKERSYVATLESRVEKLEKKIQEAKARRKSSVVMMHDTPESATPRRASTDTVKATKPAISQRAARQREASDIDDLVSDFGLLAVNATARDFYGFTTEMSYARLIRSASTKEPLPGDMIKPLPPKFAATPLIQHYLNNIFTLWPIFEEATLYSSVEAVYQQGNNSTPWDRWCVRMVLAIACISQSESRGDNHYTDAVGHMNAALDNAEDVLHPGYIASIQALVLWTIYATMDPHHFDSWTLVGAASRAMVDLGIHQDPSKNVAMSRTKLELRRRVYWCVYSLDRSTSLVQTRAFSFSDEAANVAFPFYSGPTSPKYSSPQSHLFQQSFDTAIDLFKIREIQSEWYMDLFQSGREPWQDPYPYIWKQYNRMSEWFQDMPQSTLPAIKSFFELELLYSYVYMLSPNPRVPHIQEYAQRLIFEHCIAYVTNLLAVLDKPSHTVKPPVTYYDAMRAYMTGRQFVDVLSRNLDAVLDPRPAVPPTPVGTQVESGDPLAPPAQANAPPFPSPSIGEGLPLDPTTRAINALNDYTTLLSRFGLRFGFIHWRDRFQRESASLSAQLHQRSQASAQASPMSQQLPGPTTYSPQWGSMSSLSPQPPQLMYSSLPATPPSLFPQQTSPYASSMSYNGNSYDGSGQSPQQHGMTYDASPGQQTWATPSPQPMPELPQPSGGQTRRAMVYGPGIPVHSGQDRSPGASSSPAHDNTNGWAHPNQPHADPNSYFQIPPSMPQHSSGTWTQSPPGNWG</sequence>
<dbReference type="PANTHER" id="PTHR47782">
    <property type="entry name" value="ZN(II)2CYS6 TRANSCRIPTION FACTOR (EUROFUNG)-RELATED"/>
    <property type="match status" value="1"/>
</dbReference>
<dbReference type="Pfam" id="PF00172">
    <property type="entry name" value="Zn_clus"/>
    <property type="match status" value="1"/>
</dbReference>
<dbReference type="GO" id="GO:0000981">
    <property type="term" value="F:DNA-binding transcription factor activity, RNA polymerase II-specific"/>
    <property type="evidence" value="ECO:0007669"/>
    <property type="project" value="InterPro"/>
</dbReference>
<dbReference type="CDD" id="cd12148">
    <property type="entry name" value="fungal_TF_MHR"/>
    <property type="match status" value="1"/>
</dbReference>
<dbReference type="PROSITE" id="PS00463">
    <property type="entry name" value="ZN2_CY6_FUNGAL_1"/>
    <property type="match status" value="1"/>
</dbReference>
<feature type="region of interest" description="Disordered" evidence="8">
    <location>
        <begin position="612"/>
        <end position="796"/>
    </location>
</feature>
<feature type="compositionally biased region" description="Polar residues" evidence="8">
    <location>
        <begin position="665"/>
        <end position="694"/>
    </location>
</feature>
<gene>
    <name evidence="10" type="ORF">yc1106_03397</name>
</gene>
<dbReference type="EMBL" id="CP089275">
    <property type="protein sequence ID" value="USP76123.1"/>
    <property type="molecule type" value="Genomic_DNA"/>
</dbReference>
<dbReference type="VEuPathDB" id="FungiDB:yc1106_03397"/>
<feature type="compositionally biased region" description="Polar residues" evidence="8">
    <location>
        <begin position="630"/>
        <end position="640"/>
    </location>
</feature>
<dbReference type="Gene3D" id="4.10.240.10">
    <property type="entry name" value="Zn(2)-C6 fungal-type DNA-binding domain"/>
    <property type="match status" value="1"/>
</dbReference>
<evidence type="ECO:0000256" key="5">
    <source>
        <dbReference type="ARBA" id="ARBA00023125"/>
    </source>
</evidence>
<evidence type="ECO:0000256" key="2">
    <source>
        <dbReference type="ARBA" id="ARBA00022723"/>
    </source>
</evidence>
<dbReference type="GO" id="GO:0005634">
    <property type="term" value="C:nucleus"/>
    <property type="evidence" value="ECO:0007669"/>
    <property type="project" value="UniProtKB-SubCell"/>
</dbReference>
<accession>A0A9Q8Z8B4</accession>
<dbReference type="InterPro" id="IPR036864">
    <property type="entry name" value="Zn2-C6_fun-type_DNA-bd_sf"/>
</dbReference>
<evidence type="ECO:0000256" key="1">
    <source>
        <dbReference type="ARBA" id="ARBA00004123"/>
    </source>
</evidence>